<organism evidence="1 2">
    <name type="scientific">Phialemonium thermophilum</name>
    <dbReference type="NCBI Taxonomy" id="223376"/>
    <lineage>
        <taxon>Eukaryota</taxon>
        <taxon>Fungi</taxon>
        <taxon>Dikarya</taxon>
        <taxon>Ascomycota</taxon>
        <taxon>Pezizomycotina</taxon>
        <taxon>Sordariomycetes</taxon>
        <taxon>Sordariomycetidae</taxon>
        <taxon>Cephalothecales</taxon>
        <taxon>Cephalothecaceae</taxon>
        <taxon>Phialemonium</taxon>
    </lineage>
</organism>
<proteinExistence type="predicted"/>
<name>A0ABR3VJN8_9PEZI</name>
<reference evidence="1 2" key="1">
    <citation type="journal article" date="2024" name="Commun. Biol.">
        <title>Comparative genomic analysis of thermophilic fungi reveals convergent evolutionary adaptations and gene losses.</title>
        <authorList>
            <person name="Steindorff A.S."/>
            <person name="Aguilar-Pontes M.V."/>
            <person name="Robinson A.J."/>
            <person name="Andreopoulos B."/>
            <person name="LaButti K."/>
            <person name="Kuo A."/>
            <person name="Mondo S."/>
            <person name="Riley R."/>
            <person name="Otillar R."/>
            <person name="Haridas S."/>
            <person name="Lipzen A."/>
            <person name="Grimwood J."/>
            <person name="Schmutz J."/>
            <person name="Clum A."/>
            <person name="Reid I.D."/>
            <person name="Moisan M.C."/>
            <person name="Butler G."/>
            <person name="Nguyen T.T.M."/>
            <person name="Dewar K."/>
            <person name="Conant G."/>
            <person name="Drula E."/>
            <person name="Henrissat B."/>
            <person name="Hansel C."/>
            <person name="Singer S."/>
            <person name="Hutchinson M.I."/>
            <person name="de Vries R.P."/>
            <person name="Natvig D.O."/>
            <person name="Powell A.J."/>
            <person name="Tsang A."/>
            <person name="Grigoriev I.V."/>
        </authorList>
    </citation>
    <scope>NUCLEOTIDE SEQUENCE [LARGE SCALE GENOMIC DNA]</scope>
    <source>
        <strain evidence="1 2">ATCC 24622</strain>
    </source>
</reference>
<keyword evidence="2" id="KW-1185">Reference proteome</keyword>
<evidence type="ECO:0000313" key="2">
    <source>
        <dbReference type="Proteomes" id="UP001586593"/>
    </source>
</evidence>
<accession>A0ABR3VJN8</accession>
<comment type="caution">
    <text evidence="1">The sequence shown here is derived from an EMBL/GenBank/DDBJ whole genome shotgun (WGS) entry which is preliminary data.</text>
</comment>
<dbReference type="EMBL" id="JAZHXJ010001990">
    <property type="protein sequence ID" value="KAL1842100.1"/>
    <property type="molecule type" value="Genomic_DNA"/>
</dbReference>
<sequence>MSPSSQEANICVAPREFLSIHGATSQAAYMFQHHSSDNGVPPALIGSVGWSGIPAESGWTLEFSSALMIRSA</sequence>
<gene>
    <name evidence="1" type="ORF">VTK73DRAFT_3210</name>
</gene>
<dbReference type="Proteomes" id="UP001586593">
    <property type="component" value="Unassembled WGS sequence"/>
</dbReference>
<evidence type="ECO:0000313" key="1">
    <source>
        <dbReference type="EMBL" id="KAL1842100.1"/>
    </source>
</evidence>
<protein>
    <submittedName>
        <fullName evidence="1">Uncharacterized protein</fullName>
    </submittedName>
</protein>